<keyword evidence="3" id="KW-0521">NADP</keyword>
<evidence type="ECO:0000259" key="8">
    <source>
        <dbReference type="Pfam" id="PF02781"/>
    </source>
</evidence>
<dbReference type="Gene3D" id="3.40.50.1360">
    <property type="match status" value="1"/>
</dbReference>
<evidence type="ECO:0000259" key="6">
    <source>
        <dbReference type="Pfam" id="PF00479"/>
    </source>
</evidence>
<keyword evidence="4" id="KW-0119">Carbohydrate metabolism</keyword>
<comment type="pathway">
    <text evidence="1">Carbohydrate degradation; pentose phosphate pathway.</text>
</comment>
<dbReference type="GeneID" id="110983992"/>
<sequence length="798" mass="89425">MMKAMHMRLLKVATCCLLIGCVVIVVFVHGSEKTHPPVVSVVIVGGTGDLATRYLWQGFFSLYQGQKNDYSFNFYGAARMPASEGDSQVANILQRNVSCAKSVQPGPGCETLLDAYRAKVFYRKLKTAQDYAEFCREMKPEGAKEHGRLFYLSVPPFAYAGIAKNIAQGCRPEGDTWLRVVLEKPFGHDYGSAQELAAQLAEHLREEEIYRIDHYLGKIGVQSILPFRALNDKKYKDLWNREHIERVEVVMKEKIDTKGRLEFYNEYGVIRDVMQNHLTEIFTLVAMEVPTNISSRSKFLGNKIHLLSQTQPVKLEQAVIGQYDGYTDQWRQELGKGASEETLVPTFAAVAFYVENPRWKGVPFVLLAGKKLDERIGYVRVVFKDNAVCVSKAGSSGAANRCAKHQQVVFYTGNPGLKYPTILVSKHLPKPTVPESWSVPDANPNTEIFGSNLSDFHYFSPPKDQDAYTALIASCFHGDQKMFVGTDDLMASWKIWTPLLKSLENQRPRIYSGGEDTGTWLDFRVKGKTVKFLHKLDDPLQYQEPGPAFRSISNRFRSRPLVTGKEESVVAQLAQHLLSIAADSIQKRGSFHVAFPGGSTPKNLFAQLAKSSNHFPWEDTHIWMVDERCVPFTDDYSNFKQLHDSLIQFVSIPYLNINPMPVKLANGFCATTDKGADTYEDDLMHLPDGRLDYILLGVGADGHVASLFPNHPTVGEKSAKVVLSDGGPRNNVPNRMTLTLPTVNRARHVGILILGKGKRDIVSVLKTEGVRDPLRYPVTGVDLDDGEQVWYIDHEALV</sequence>
<dbReference type="NCBIfam" id="TIGR01198">
    <property type="entry name" value="pgl"/>
    <property type="match status" value="1"/>
</dbReference>
<dbReference type="PANTHER" id="PTHR23429:SF7">
    <property type="entry name" value="GDH_6PGL ENDOPLASMIC BIFUNCTIONAL PROTEIN"/>
    <property type="match status" value="1"/>
</dbReference>
<dbReference type="PANTHER" id="PTHR23429">
    <property type="entry name" value="GLUCOSE-6-PHOSPHATE 1-DEHYDROGENASE G6PD"/>
    <property type="match status" value="1"/>
</dbReference>
<dbReference type="RefSeq" id="XP_022099443.1">
    <property type="nucleotide sequence ID" value="XM_022243751.1"/>
</dbReference>
<dbReference type="GO" id="GO:0005783">
    <property type="term" value="C:endoplasmic reticulum"/>
    <property type="evidence" value="ECO:0007669"/>
    <property type="project" value="TreeGrafter"/>
</dbReference>
<dbReference type="Pfam" id="PF00479">
    <property type="entry name" value="G6PD_N"/>
    <property type="match status" value="1"/>
</dbReference>
<evidence type="ECO:0000256" key="4">
    <source>
        <dbReference type="ARBA" id="ARBA00023277"/>
    </source>
</evidence>
<feature type="chain" id="PRO_5034782924" evidence="5">
    <location>
        <begin position="31"/>
        <end position="798"/>
    </location>
</feature>
<dbReference type="OrthoDB" id="60984at2759"/>
<dbReference type="SUPFAM" id="SSF100950">
    <property type="entry name" value="NagB/RpiA/CoA transferase-like"/>
    <property type="match status" value="1"/>
</dbReference>
<proteinExistence type="predicted"/>
<dbReference type="CTD" id="9563"/>
<dbReference type="Pfam" id="PF02781">
    <property type="entry name" value="G6PD_C"/>
    <property type="match status" value="1"/>
</dbReference>
<dbReference type="Gene3D" id="3.40.50.720">
    <property type="entry name" value="NAD(P)-binding Rossmann-like Domain"/>
    <property type="match status" value="1"/>
</dbReference>
<dbReference type="GO" id="GO:0017057">
    <property type="term" value="F:6-phosphogluconolactonase activity"/>
    <property type="evidence" value="ECO:0007669"/>
    <property type="project" value="InterPro"/>
</dbReference>
<dbReference type="Gene3D" id="3.30.360.10">
    <property type="entry name" value="Dihydrodipicolinate Reductase, domain 2"/>
    <property type="match status" value="1"/>
</dbReference>
<keyword evidence="9" id="KW-1185">Reference proteome</keyword>
<evidence type="ECO:0000256" key="2">
    <source>
        <dbReference type="ARBA" id="ARBA00022526"/>
    </source>
</evidence>
<gene>
    <name evidence="10" type="primary">LOC110983992</name>
</gene>
<dbReference type="GO" id="GO:0004345">
    <property type="term" value="F:glucose-6-phosphate dehydrogenase activity"/>
    <property type="evidence" value="ECO:0007669"/>
    <property type="project" value="InterPro"/>
</dbReference>
<keyword evidence="5" id="KW-0732">Signal</keyword>
<feature type="domain" description="Glucose-6-phosphate dehydrogenase C-terminal" evidence="8">
    <location>
        <begin position="234"/>
        <end position="516"/>
    </location>
</feature>
<feature type="signal peptide" evidence="5">
    <location>
        <begin position="1"/>
        <end position="30"/>
    </location>
</feature>
<dbReference type="SUPFAM" id="SSF51735">
    <property type="entry name" value="NAD(P)-binding Rossmann-fold domains"/>
    <property type="match status" value="1"/>
</dbReference>
<dbReference type="UniPathway" id="UPA00115"/>
<dbReference type="InterPro" id="IPR036291">
    <property type="entry name" value="NAD(P)-bd_dom_sf"/>
</dbReference>
<dbReference type="GO" id="GO:0009051">
    <property type="term" value="P:pentose-phosphate shunt, oxidative branch"/>
    <property type="evidence" value="ECO:0007669"/>
    <property type="project" value="TreeGrafter"/>
</dbReference>
<dbReference type="Pfam" id="PF01182">
    <property type="entry name" value="Glucosamine_iso"/>
    <property type="match status" value="1"/>
</dbReference>
<accession>A0A8B7Z1G2</accession>
<evidence type="ECO:0000313" key="10">
    <source>
        <dbReference type="RefSeq" id="XP_022099443.1"/>
    </source>
</evidence>
<evidence type="ECO:0000259" key="7">
    <source>
        <dbReference type="Pfam" id="PF01182"/>
    </source>
</evidence>
<dbReference type="InterPro" id="IPR006148">
    <property type="entry name" value="Glc/Gal-6P_isomerase"/>
</dbReference>
<dbReference type="KEGG" id="aplc:110983992"/>
<evidence type="ECO:0000256" key="1">
    <source>
        <dbReference type="ARBA" id="ARBA00004959"/>
    </source>
</evidence>
<dbReference type="CDD" id="cd01400">
    <property type="entry name" value="6PGL"/>
    <property type="match status" value="1"/>
</dbReference>
<organism evidence="9 10">
    <name type="scientific">Acanthaster planci</name>
    <name type="common">Crown-of-thorns starfish</name>
    <dbReference type="NCBI Taxonomy" id="133434"/>
    <lineage>
        <taxon>Eukaryota</taxon>
        <taxon>Metazoa</taxon>
        <taxon>Echinodermata</taxon>
        <taxon>Eleutherozoa</taxon>
        <taxon>Asterozoa</taxon>
        <taxon>Asteroidea</taxon>
        <taxon>Valvatacea</taxon>
        <taxon>Valvatida</taxon>
        <taxon>Acanthasteridae</taxon>
        <taxon>Acanthaster</taxon>
    </lineage>
</organism>
<dbReference type="SUPFAM" id="SSF55347">
    <property type="entry name" value="Glyceraldehyde-3-phosphate dehydrogenase-like, C-terminal domain"/>
    <property type="match status" value="1"/>
</dbReference>
<dbReference type="InterPro" id="IPR022674">
    <property type="entry name" value="G6P_DH_NAD-bd"/>
</dbReference>
<feature type="domain" description="Glucose-6-phosphate dehydrogenase NAD-binding" evidence="6">
    <location>
        <begin position="42"/>
        <end position="222"/>
    </location>
</feature>
<dbReference type="InterPro" id="IPR037171">
    <property type="entry name" value="NagB/RpiA_transferase-like"/>
</dbReference>
<reference evidence="10" key="1">
    <citation type="submission" date="2025-08" db="UniProtKB">
        <authorList>
            <consortium name="RefSeq"/>
        </authorList>
    </citation>
    <scope>IDENTIFICATION</scope>
</reference>
<dbReference type="OMA" id="APNRCAV"/>
<dbReference type="Proteomes" id="UP000694845">
    <property type="component" value="Unplaced"/>
</dbReference>
<dbReference type="GO" id="GO:0006006">
    <property type="term" value="P:glucose metabolic process"/>
    <property type="evidence" value="ECO:0007669"/>
    <property type="project" value="UniProtKB-KW"/>
</dbReference>
<dbReference type="GO" id="GO:0050661">
    <property type="term" value="F:NADP binding"/>
    <property type="evidence" value="ECO:0007669"/>
    <property type="project" value="InterPro"/>
</dbReference>
<dbReference type="InterPro" id="IPR001282">
    <property type="entry name" value="G6P_DH"/>
</dbReference>
<dbReference type="AlphaFoldDB" id="A0A8B7Z1G2"/>
<name>A0A8B7Z1G2_ACAPL</name>
<feature type="domain" description="Glucosamine/galactosamine-6-phosphate isomerase" evidence="7">
    <location>
        <begin position="566"/>
        <end position="790"/>
    </location>
</feature>
<evidence type="ECO:0000313" key="9">
    <source>
        <dbReference type="Proteomes" id="UP000694845"/>
    </source>
</evidence>
<dbReference type="InterPro" id="IPR005900">
    <property type="entry name" value="6-phosphogluconolactonase_DevB"/>
</dbReference>
<evidence type="ECO:0000256" key="3">
    <source>
        <dbReference type="ARBA" id="ARBA00022857"/>
    </source>
</evidence>
<dbReference type="PRINTS" id="PR00079">
    <property type="entry name" value="G6PDHDRGNASE"/>
</dbReference>
<dbReference type="InterPro" id="IPR022675">
    <property type="entry name" value="G6P_DH_C"/>
</dbReference>
<evidence type="ECO:0000256" key="5">
    <source>
        <dbReference type="SAM" id="SignalP"/>
    </source>
</evidence>
<keyword evidence="2" id="KW-0313">Glucose metabolism</keyword>
<protein>
    <submittedName>
        <fullName evidence="10">GDH/6PGL endoplasmic bifunctional protein-like</fullName>
    </submittedName>
</protein>